<dbReference type="InterPro" id="IPR056362">
    <property type="entry name" value="AtuA-like_ferredoxin_dom"/>
</dbReference>
<gene>
    <name evidence="4" type="ORF">EJ04DRAFT_515832</name>
</gene>
<organism evidence="4 5">
    <name type="scientific">Polyplosphaeria fusca</name>
    <dbReference type="NCBI Taxonomy" id="682080"/>
    <lineage>
        <taxon>Eukaryota</taxon>
        <taxon>Fungi</taxon>
        <taxon>Dikarya</taxon>
        <taxon>Ascomycota</taxon>
        <taxon>Pezizomycotina</taxon>
        <taxon>Dothideomycetes</taxon>
        <taxon>Pleosporomycetidae</taxon>
        <taxon>Pleosporales</taxon>
        <taxon>Tetraplosphaeriaceae</taxon>
        <taxon>Polyplosphaeria</taxon>
    </lineage>
</organism>
<proteinExistence type="predicted"/>
<dbReference type="Proteomes" id="UP000799444">
    <property type="component" value="Unassembled WGS sequence"/>
</dbReference>
<feature type="domain" description="AtuA-like ferredoxin-fold" evidence="3">
    <location>
        <begin position="499"/>
        <end position="594"/>
    </location>
</feature>
<dbReference type="Pfam" id="PF07287">
    <property type="entry name" value="AtuA"/>
    <property type="match status" value="1"/>
</dbReference>
<evidence type="ECO:0000259" key="3">
    <source>
        <dbReference type="Pfam" id="PF23544"/>
    </source>
</evidence>
<dbReference type="PANTHER" id="PTHR47585">
    <property type="match status" value="1"/>
</dbReference>
<evidence type="ECO:0000259" key="2">
    <source>
        <dbReference type="Pfam" id="PF07287"/>
    </source>
</evidence>
<name>A0A9P4QRN6_9PLEO</name>
<dbReference type="PANTHER" id="PTHR47585:SF2">
    <property type="entry name" value="DUF1446 DOMAIN PROTEIN (AFU_ORTHOLOGUE AFUA_6G11420)"/>
    <property type="match status" value="1"/>
</dbReference>
<sequence>MAPEKRAIRISGCSGSTTDRRTAMALLASNYENDPIDVLVGDWMSEGNMTVRAGSKINGQVAAYEPTFLEALEPALPHISKYRIKVAVNAGAADTKKLHEAVTRLVEVRGLDLDVAWISGDEVLPQLLDAQKRGESPFENICTGQKLDEWQFEPIYAQAYLGGLGIAKAFEKGADIVVCGRVSDASPVIGAAYWWHNWKRSDLDKLANAFVAGHLSECSSYSTGGNFTGFKDFEVLGWEKIGYPIVEIDEMGQVVVTKNTGSGGEVSVNSLTSQFLYEIQGPWYFNSDVTALLENISFEHLSTDRVALRGVAGALPPPTTKVGITAKPTYQAEMHWFITGLDVKAKARMMETQIRHLMAPYLSAFTKLSFQVIGAVLEDPTNQNSATVDFRVIAQARKAEDLAPAKFVRPCIDPIMCTFPGATPHLDLRQAFPKEVFEYYVTLMPQSSLSHKVHFASGETIDISPPSATRSYPKNQPTQDETASVPAALSSFGASTRAPLGTIVHARSGDKGSDCNVGFWVRNADEYSWLQTLLSTAFMKNYLLADEYNGGRVERFEFPGLRAVHFLLKDHLDRGVSCTTSVDFLGKNCAEFLRARYVDIPLRFLSRGRI</sequence>
<dbReference type="Pfam" id="PF23544">
    <property type="entry name" value="AtuA_ferredoxin"/>
    <property type="match status" value="1"/>
</dbReference>
<evidence type="ECO:0000313" key="5">
    <source>
        <dbReference type="Proteomes" id="UP000799444"/>
    </source>
</evidence>
<dbReference type="EMBL" id="ML996241">
    <property type="protein sequence ID" value="KAF2729592.1"/>
    <property type="molecule type" value="Genomic_DNA"/>
</dbReference>
<accession>A0A9P4QRN6</accession>
<dbReference type="InterPro" id="IPR010839">
    <property type="entry name" value="AtuA_N"/>
</dbReference>
<evidence type="ECO:0000313" key="4">
    <source>
        <dbReference type="EMBL" id="KAF2729592.1"/>
    </source>
</evidence>
<feature type="region of interest" description="Disordered" evidence="1">
    <location>
        <begin position="461"/>
        <end position="482"/>
    </location>
</feature>
<reference evidence="4" key="1">
    <citation type="journal article" date="2020" name="Stud. Mycol.">
        <title>101 Dothideomycetes genomes: a test case for predicting lifestyles and emergence of pathogens.</title>
        <authorList>
            <person name="Haridas S."/>
            <person name="Albert R."/>
            <person name="Binder M."/>
            <person name="Bloem J."/>
            <person name="Labutti K."/>
            <person name="Salamov A."/>
            <person name="Andreopoulos B."/>
            <person name="Baker S."/>
            <person name="Barry K."/>
            <person name="Bills G."/>
            <person name="Bluhm B."/>
            <person name="Cannon C."/>
            <person name="Castanera R."/>
            <person name="Culley D."/>
            <person name="Daum C."/>
            <person name="Ezra D."/>
            <person name="Gonzalez J."/>
            <person name="Henrissat B."/>
            <person name="Kuo A."/>
            <person name="Liang C."/>
            <person name="Lipzen A."/>
            <person name="Lutzoni F."/>
            <person name="Magnuson J."/>
            <person name="Mondo S."/>
            <person name="Nolan M."/>
            <person name="Ohm R."/>
            <person name="Pangilinan J."/>
            <person name="Park H.-J."/>
            <person name="Ramirez L."/>
            <person name="Alfaro M."/>
            <person name="Sun H."/>
            <person name="Tritt A."/>
            <person name="Yoshinaga Y."/>
            <person name="Zwiers L.-H."/>
            <person name="Turgeon B."/>
            <person name="Goodwin S."/>
            <person name="Spatafora J."/>
            <person name="Crous P."/>
            <person name="Grigoriev I."/>
        </authorList>
    </citation>
    <scope>NUCLEOTIDE SEQUENCE</scope>
    <source>
        <strain evidence="4">CBS 125425</strain>
    </source>
</reference>
<feature type="compositionally biased region" description="Polar residues" evidence="1">
    <location>
        <begin position="466"/>
        <end position="482"/>
    </location>
</feature>
<evidence type="ECO:0000256" key="1">
    <source>
        <dbReference type="SAM" id="MobiDB-lite"/>
    </source>
</evidence>
<feature type="domain" description="Acyclic terpene utilisation N-terminal" evidence="2">
    <location>
        <begin position="8"/>
        <end position="455"/>
    </location>
</feature>
<keyword evidence="5" id="KW-1185">Reference proteome</keyword>
<comment type="caution">
    <text evidence="4">The sequence shown here is derived from an EMBL/GenBank/DDBJ whole genome shotgun (WGS) entry which is preliminary data.</text>
</comment>
<dbReference type="OrthoDB" id="10265871at2759"/>
<dbReference type="AlphaFoldDB" id="A0A9P4QRN6"/>
<protein>
    <submittedName>
        <fullName evidence="4">DUF1446-domain-containing protein</fullName>
    </submittedName>
</protein>